<dbReference type="SUPFAM" id="SSF51735">
    <property type="entry name" value="NAD(P)-binding Rossmann-fold domains"/>
    <property type="match status" value="1"/>
</dbReference>
<sequence>MSQDFINKVVIVTGASSGIGAATALMFAQRGAKVTLCGRDAGRLNETLENCLKISGGQIDRYLAITGNITDRDTRKEIVEKTVQKFGQLDVLVANAATIETRSILDETEETFDAVMNTNVKATFFLIQNAIPHLVKSKGCIVTVSSIDSTTAVPSEIVYSMSKAAVDHMTRNLALDLAPKGIRVNAINPTLVWTRIFRTSDQTEEVATYLERCAAAHPLHGRASTAEEQAEVIVFLSSSAARFVTGECIKVDGGATLIGVPFPDDKTN</sequence>
<dbReference type="GO" id="GO:0016491">
    <property type="term" value="F:oxidoreductase activity"/>
    <property type="evidence" value="ECO:0007669"/>
    <property type="project" value="UniProtKB-KW"/>
</dbReference>
<dbReference type="InterPro" id="IPR057326">
    <property type="entry name" value="KR_dom"/>
</dbReference>
<organism evidence="3">
    <name type="scientific">Arion vulgaris</name>
    <dbReference type="NCBI Taxonomy" id="1028688"/>
    <lineage>
        <taxon>Eukaryota</taxon>
        <taxon>Metazoa</taxon>
        <taxon>Spiralia</taxon>
        <taxon>Lophotrochozoa</taxon>
        <taxon>Mollusca</taxon>
        <taxon>Gastropoda</taxon>
        <taxon>Heterobranchia</taxon>
        <taxon>Euthyneura</taxon>
        <taxon>Panpulmonata</taxon>
        <taxon>Eupulmonata</taxon>
        <taxon>Stylommatophora</taxon>
        <taxon>Helicina</taxon>
        <taxon>Arionoidea</taxon>
        <taxon>Arionidae</taxon>
        <taxon>Arion</taxon>
    </lineage>
</organism>
<dbReference type="InterPro" id="IPR036291">
    <property type="entry name" value="NAD(P)-bd_dom_sf"/>
</dbReference>
<evidence type="ECO:0000256" key="1">
    <source>
        <dbReference type="ARBA" id="ARBA00023002"/>
    </source>
</evidence>
<accession>A0A0B7ABY1</accession>
<dbReference type="SMART" id="SM00822">
    <property type="entry name" value="PKS_KR"/>
    <property type="match status" value="1"/>
</dbReference>
<evidence type="ECO:0000259" key="2">
    <source>
        <dbReference type="SMART" id="SM00822"/>
    </source>
</evidence>
<dbReference type="PANTHER" id="PTHR43975:SF2">
    <property type="entry name" value="EG:BACR7A4.14 PROTEIN-RELATED"/>
    <property type="match status" value="1"/>
</dbReference>
<dbReference type="FunFam" id="3.40.50.720:FF:000084">
    <property type="entry name" value="Short-chain dehydrogenase reductase"/>
    <property type="match status" value="1"/>
</dbReference>
<reference evidence="3" key="1">
    <citation type="submission" date="2014-12" db="EMBL/GenBank/DDBJ databases">
        <title>Insight into the proteome of Arion vulgaris.</title>
        <authorList>
            <person name="Aradska J."/>
            <person name="Bulat T."/>
            <person name="Smidak R."/>
            <person name="Sarate P."/>
            <person name="Gangsoo J."/>
            <person name="Sialana F."/>
            <person name="Bilban M."/>
            <person name="Lubec G."/>
        </authorList>
    </citation>
    <scope>NUCLEOTIDE SEQUENCE</scope>
    <source>
        <tissue evidence="3">Skin</tissue>
    </source>
</reference>
<dbReference type="NCBIfam" id="NF005559">
    <property type="entry name" value="PRK07231.1"/>
    <property type="match status" value="1"/>
</dbReference>
<keyword evidence="1" id="KW-0560">Oxidoreductase</keyword>
<protein>
    <recommendedName>
        <fullName evidence="2">Ketoreductase domain-containing protein</fullName>
    </recommendedName>
</protein>
<dbReference type="AlphaFoldDB" id="A0A0B7ABY1"/>
<dbReference type="PROSITE" id="PS00061">
    <property type="entry name" value="ADH_SHORT"/>
    <property type="match status" value="1"/>
</dbReference>
<dbReference type="PRINTS" id="PR00080">
    <property type="entry name" value="SDRFAMILY"/>
</dbReference>
<gene>
    <name evidence="3" type="primary">ORF109345</name>
</gene>
<dbReference type="PANTHER" id="PTHR43975">
    <property type="entry name" value="ZGC:101858"/>
    <property type="match status" value="1"/>
</dbReference>
<dbReference type="InterPro" id="IPR002347">
    <property type="entry name" value="SDR_fam"/>
</dbReference>
<evidence type="ECO:0000313" key="3">
    <source>
        <dbReference type="EMBL" id="CEK78288.1"/>
    </source>
</evidence>
<dbReference type="Pfam" id="PF13561">
    <property type="entry name" value="adh_short_C2"/>
    <property type="match status" value="1"/>
</dbReference>
<dbReference type="EMBL" id="HACG01031423">
    <property type="protein sequence ID" value="CEK78288.1"/>
    <property type="molecule type" value="Transcribed_RNA"/>
</dbReference>
<dbReference type="InterPro" id="IPR020904">
    <property type="entry name" value="Sc_DH/Rdtase_CS"/>
</dbReference>
<proteinExistence type="predicted"/>
<dbReference type="PRINTS" id="PR00081">
    <property type="entry name" value="GDHRDH"/>
</dbReference>
<name>A0A0B7ABY1_9EUPU</name>
<dbReference type="GO" id="GO:0006629">
    <property type="term" value="P:lipid metabolic process"/>
    <property type="evidence" value="ECO:0007669"/>
    <property type="project" value="UniProtKB-ARBA"/>
</dbReference>
<dbReference type="Gene3D" id="3.40.50.720">
    <property type="entry name" value="NAD(P)-binding Rossmann-like Domain"/>
    <property type="match status" value="1"/>
</dbReference>
<feature type="domain" description="Ketoreductase" evidence="2">
    <location>
        <begin position="8"/>
        <end position="190"/>
    </location>
</feature>